<dbReference type="Pfam" id="PF09723">
    <property type="entry name" value="Zn_ribbon_8"/>
    <property type="match status" value="1"/>
</dbReference>
<proteinExistence type="predicted"/>
<dbReference type="AlphaFoldDB" id="A0A0F9JL47"/>
<protein>
    <recommendedName>
        <fullName evidence="2">Putative regulatory protein FmdB zinc ribbon domain-containing protein</fullName>
    </recommendedName>
</protein>
<dbReference type="SMART" id="SM00834">
    <property type="entry name" value="CxxC_CXXC_SSSS"/>
    <property type="match status" value="1"/>
</dbReference>
<feature type="compositionally biased region" description="Basic and acidic residues" evidence="1">
    <location>
        <begin position="65"/>
        <end position="101"/>
    </location>
</feature>
<organism evidence="3">
    <name type="scientific">marine sediment metagenome</name>
    <dbReference type="NCBI Taxonomy" id="412755"/>
    <lineage>
        <taxon>unclassified sequences</taxon>
        <taxon>metagenomes</taxon>
        <taxon>ecological metagenomes</taxon>
    </lineage>
</organism>
<dbReference type="InterPro" id="IPR013429">
    <property type="entry name" value="Regulatory_FmdB_Zinc_ribbon"/>
</dbReference>
<sequence>MPVYEYKCSSCDEHLEVMQKISDPRLTICPECGGELTKLISNTSFVLKGGGWYADGYSSSANGKAKGEEGKKTESKPDSSGSEEKGSPAKDKSSSVKEKPAKKAAPSGA</sequence>
<accession>A0A0F9JL47</accession>
<dbReference type="EMBL" id="LAZR01009791">
    <property type="protein sequence ID" value="KKM70574.1"/>
    <property type="molecule type" value="Genomic_DNA"/>
</dbReference>
<evidence type="ECO:0000256" key="1">
    <source>
        <dbReference type="SAM" id="MobiDB-lite"/>
    </source>
</evidence>
<dbReference type="PANTHER" id="PTHR34404:SF2">
    <property type="entry name" value="CONSERVED SERINE RICH PROTEIN"/>
    <property type="match status" value="1"/>
</dbReference>
<evidence type="ECO:0000313" key="3">
    <source>
        <dbReference type="EMBL" id="KKM70574.1"/>
    </source>
</evidence>
<evidence type="ECO:0000259" key="2">
    <source>
        <dbReference type="SMART" id="SM00834"/>
    </source>
</evidence>
<dbReference type="PANTHER" id="PTHR34404">
    <property type="entry name" value="REGULATORY PROTEIN, FMDB FAMILY"/>
    <property type="match status" value="1"/>
</dbReference>
<reference evidence="3" key="1">
    <citation type="journal article" date="2015" name="Nature">
        <title>Complex archaea that bridge the gap between prokaryotes and eukaryotes.</title>
        <authorList>
            <person name="Spang A."/>
            <person name="Saw J.H."/>
            <person name="Jorgensen S.L."/>
            <person name="Zaremba-Niedzwiedzka K."/>
            <person name="Martijn J."/>
            <person name="Lind A.E."/>
            <person name="van Eijk R."/>
            <person name="Schleper C."/>
            <person name="Guy L."/>
            <person name="Ettema T.J."/>
        </authorList>
    </citation>
    <scope>NUCLEOTIDE SEQUENCE</scope>
</reference>
<comment type="caution">
    <text evidence="3">The sequence shown here is derived from an EMBL/GenBank/DDBJ whole genome shotgun (WGS) entry which is preliminary data.</text>
</comment>
<feature type="region of interest" description="Disordered" evidence="1">
    <location>
        <begin position="58"/>
        <end position="109"/>
    </location>
</feature>
<dbReference type="NCBIfam" id="TIGR02605">
    <property type="entry name" value="CxxC_CxxC_SSSS"/>
    <property type="match status" value="1"/>
</dbReference>
<name>A0A0F9JL47_9ZZZZ</name>
<feature type="domain" description="Putative regulatory protein FmdB zinc ribbon" evidence="2">
    <location>
        <begin position="1"/>
        <end position="41"/>
    </location>
</feature>
<gene>
    <name evidence="3" type="ORF">LCGC14_1439330</name>
</gene>